<dbReference type="Pfam" id="PF00665">
    <property type="entry name" value="rve"/>
    <property type="match status" value="1"/>
</dbReference>
<keyword evidence="2" id="KW-0862">Zinc</keyword>
<dbReference type="Proteomes" id="UP000694251">
    <property type="component" value="Unassembled WGS sequence"/>
</dbReference>
<dbReference type="InterPro" id="IPR050951">
    <property type="entry name" value="Retrovirus_Pol_polyprotein"/>
</dbReference>
<dbReference type="GO" id="GO:0003824">
    <property type="term" value="F:catalytic activity"/>
    <property type="evidence" value="ECO:0007669"/>
    <property type="project" value="UniProtKB-KW"/>
</dbReference>
<dbReference type="OrthoDB" id="10055717at2759"/>
<feature type="domain" description="Integrase catalytic" evidence="5">
    <location>
        <begin position="1825"/>
        <end position="1988"/>
    </location>
</feature>
<reference evidence="6 7" key="1">
    <citation type="submission" date="2020-12" db="EMBL/GenBank/DDBJ databases">
        <title>Concerted genomic and epigenomic changes stabilize Arabidopsis allopolyploids.</title>
        <authorList>
            <person name="Chen Z."/>
        </authorList>
    </citation>
    <scope>NUCLEOTIDE SEQUENCE [LARGE SCALE GENOMIC DNA]</scope>
    <source>
        <strain evidence="6">As9502</strain>
        <tissue evidence="6">Leaf</tissue>
    </source>
</reference>
<dbReference type="Pfam" id="PF03732">
    <property type="entry name" value="Retrotrans_gag"/>
    <property type="match status" value="1"/>
</dbReference>
<protein>
    <submittedName>
        <fullName evidence="6">Zinc finger CCHC-type</fullName>
    </submittedName>
</protein>
<dbReference type="Pfam" id="PF00078">
    <property type="entry name" value="RVT_1"/>
    <property type="match status" value="1"/>
</dbReference>
<feature type="region of interest" description="Disordered" evidence="3">
    <location>
        <begin position="604"/>
        <end position="647"/>
    </location>
</feature>
<feature type="domain" description="CCHC-type" evidence="4">
    <location>
        <begin position="259"/>
        <end position="272"/>
    </location>
</feature>
<dbReference type="GO" id="GO:0015074">
    <property type="term" value="P:DNA integration"/>
    <property type="evidence" value="ECO:0007669"/>
    <property type="project" value="InterPro"/>
</dbReference>
<accession>A0A8T1XJ15</accession>
<dbReference type="InterPro" id="IPR000477">
    <property type="entry name" value="RT_dom"/>
</dbReference>
<evidence type="ECO:0000313" key="7">
    <source>
        <dbReference type="Proteomes" id="UP000694251"/>
    </source>
</evidence>
<evidence type="ECO:0000256" key="3">
    <source>
        <dbReference type="SAM" id="MobiDB-lite"/>
    </source>
</evidence>
<feature type="region of interest" description="Disordered" evidence="3">
    <location>
        <begin position="452"/>
        <end position="487"/>
    </location>
</feature>
<organism evidence="6 7">
    <name type="scientific">Arabidopsis suecica</name>
    <name type="common">Swedish thale-cress</name>
    <name type="synonym">Cardaminopsis suecica</name>
    <dbReference type="NCBI Taxonomy" id="45249"/>
    <lineage>
        <taxon>Eukaryota</taxon>
        <taxon>Viridiplantae</taxon>
        <taxon>Streptophyta</taxon>
        <taxon>Embryophyta</taxon>
        <taxon>Tracheophyta</taxon>
        <taxon>Spermatophyta</taxon>
        <taxon>Magnoliopsida</taxon>
        <taxon>eudicotyledons</taxon>
        <taxon>Gunneridae</taxon>
        <taxon>Pentapetalae</taxon>
        <taxon>rosids</taxon>
        <taxon>malvids</taxon>
        <taxon>Brassicales</taxon>
        <taxon>Brassicaceae</taxon>
        <taxon>Camelineae</taxon>
        <taxon>Arabidopsis</taxon>
    </lineage>
</organism>
<feature type="compositionally biased region" description="Pro residues" evidence="3">
    <location>
        <begin position="74"/>
        <end position="83"/>
    </location>
</feature>
<dbReference type="PROSITE" id="PS50158">
    <property type="entry name" value="ZF_CCHC"/>
    <property type="match status" value="1"/>
</dbReference>
<feature type="compositionally biased region" description="Basic and acidic residues" evidence="3">
    <location>
        <begin position="957"/>
        <end position="966"/>
    </location>
</feature>
<dbReference type="InterPro" id="IPR001878">
    <property type="entry name" value="Znf_CCHC"/>
</dbReference>
<feature type="region of interest" description="Disordered" evidence="3">
    <location>
        <begin position="1"/>
        <end position="20"/>
    </location>
</feature>
<dbReference type="EMBL" id="JAEFBJ010000098">
    <property type="protein sequence ID" value="KAG7530354.1"/>
    <property type="molecule type" value="Genomic_DNA"/>
</dbReference>
<keyword evidence="2" id="KW-0479">Metal-binding</keyword>
<keyword evidence="7" id="KW-1185">Reference proteome</keyword>
<dbReference type="FunFam" id="3.30.70.270:FF:000020">
    <property type="entry name" value="Transposon Tf2-6 polyprotein-like Protein"/>
    <property type="match status" value="1"/>
</dbReference>
<comment type="caution">
    <text evidence="6">The sequence shown here is derived from an EMBL/GenBank/DDBJ whole genome shotgun (WGS) entry which is preliminary data.</text>
</comment>
<evidence type="ECO:0000256" key="2">
    <source>
        <dbReference type="PROSITE-ProRule" id="PRU00047"/>
    </source>
</evidence>
<dbReference type="InterPro" id="IPR041577">
    <property type="entry name" value="RT_RNaseH_2"/>
</dbReference>
<feature type="compositionally biased region" description="Low complexity" evidence="3">
    <location>
        <begin position="53"/>
        <end position="73"/>
    </location>
</feature>
<dbReference type="Pfam" id="PF17919">
    <property type="entry name" value="RT_RNaseH_2"/>
    <property type="match status" value="1"/>
</dbReference>
<dbReference type="PROSITE" id="PS50994">
    <property type="entry name" value="INTEGRASE"/>
    <property type="match status" value="1"/>
</dbReference>
<dbReference type="SMART" id="SM00343">
    <property type="entry name" value="ZnF_C2HC"/>
    <property type="match status" value="1"/>
</dbReference>
<keyword evidence="2" id="KW-0863">Zinc-finger</keyword>
<dbReference type="FunFam" id="3.10.20.370:FF:000001">
    <property type="entry name" value="Retrovirus-related Pol polyprotein from transposon 17.6-like protein"/>
    <property type="match status" value="1"/>
</dbReference>
<proteinExistence type="predicted"/>
<gene>
    <name evidence="6" type="ORF">ISN44_Un98g000020</name>
</gene>
<name>A0A8T1XJ15_ARASU</name>
<evidence type="ECO:0000259" key="4">
    <source>
        <dbReference type="PROSITE" id="PS50158"/>
    </source>
</evidence>
<dbReference type="InterPro" id="IPR005162">
    <property type="entry name" value="Retrotrans_gag_dom"/>
</dbReference>
<dbReference type="InterPro" id="IPR001584">
    <property type="entry name" value="Integrase_cat-core"/>
</dbReference>
<feature type="region of interest" description="Disordered" evidence="3">
    <location>
        <begin position="938"/>
        <end position="978"/>
    </location>
</feature>
<dbReference type="GO" id="GO:0008270">
    <property type="term" value="F:zinc ion binding"/>
    <property type="evidence" value="ECO:0007669"/>
    <property type="project" value="UniProtKB-KW"/>
</dbReference>
<feature type="compositionally biased region" description="Acidic residues" evidence="3">
    <location>
        <begin position="967"/>
        <end position="978"/>
    </location>
</feature>
<feature type="region of interest" description="Disordered" evidence="3">
    <location>
        <begin position="53"/>
        <end position="85"/>
    </location>
</feature>
<sequence>MKCVEDAPADGQAQPPVGNVPVGDQAAINASLLGQIKGIGGMFEELMNRIPQGAPAAAAAQQPQENVLPQQQQPQPPPPPPPAQMAVPAISYWEIMKVMRTMITEYFTGGIDPVKADDWRKLLENNFENARCPMEFQKDIAVHFLREEARHWWDGVEAMDSLEDDFEELRQDTKTVREYEREFSRLSRFSVRAGRGDMIDLVEKVARIQSGLVLEAKHLKNTQARTTQVVGSQKHTWDNREAGPVGHIRENCPEGNDNCRKCVQSGHYARECTTFLAEGNQRNRNDGNQTLPKRQAIGPRVRFFSLLSRKHLAEAPSFFFDQPRAGSILLLSYSESSNHLSPFSLEPSFTTGFVSRCRRLLVKKRKKDISSSRVISERFTFRSEGPRSRDLCCWIDLTVRNTQQQTDLCYEIPVRPDLLMTSRRGRYLPSVRDTGQSSLEIADGVALGSSGVEAGGVPDRRSSRSFKISRDHSTPRSGRRHRHSTTSLDPQVECLHLHLLTTTRSHHSTPRPLLDLITLPGCRVSPSPPLDCILDDKLQSLLHSALNQTLEHKEEKKTPAIHSTSHSTTWVHLCCMRTRSTSNQNLLFDDNINRIARELRKRRTTVNPVPQQPLEMAEEHNQQNGPVNIGAGDAPRDHRQRKGTAPPAILNNNFEIKSGLISMIQGNKFHGLPMEDPLDHLDEFDRLYNLTKINGVSEDGFKLYLFPFSLDDKAHIWEKNLPHDSITTWDDCKKAFLSKFFSNARTARLRNEISGFSQKIGESFFEAWERFKDGNYNEDCDRTVKGTTDSDDKHRKDLKALNDKLDRILLSQQKHVHFLIDDEQYQVQDGEGNQLEEVSYINNNQGGYKGYNNFKTNNPNLSYRSTNVANPQDQVYPPQQQQGQNKPFVPYNQGFVPKQQFLGNYQPPPPPGFAHQQNHGPIAPEADMKQMLQQLLHGQASSSMEMAKKISNGKALPTREEPKTVTEDSEDQDGEDLSLEQPLDLSLEQPLDQPLEQPLDRATRPIFPTVSSTPLKPVAVKNKKKVFVPPPYKPQLPFPGRHKKELADKYRAMFAKNIKEVELRIPLVDALALIPDSHKFLKDLIVERIQKVQGMLVLSHECSAIIQKNIIPKKLSDPGSFTLPCSLGTLAFNRCLCDLGASVSLMPLSVAKRLGFTQYKSYNISLILADRSSWRWMKSPRTLLILGRPFLAAAGAMIDVKKGKIDLNLGKDFRVTFDVKDAMKKPTIEGQLFWIEEMDQLADELLEELAEEDHLNSALTKSGEDGFLHLETLGYQKLHSTLSTNESGEPIIPTSDDWSELKAPKVDLKPLPKGLRYPFLGPNSTYPVIINAELNSDEVNLLLSELRKYRRAIGYSLSDIKGISPSLCNHRIHLENESYSSIEPQRRLNPNLKEVVKKEILKLLDAGVIYPICDSTWVSPVHCVPKKGGMTVVKNEKDEPIPTRIKLRCMTSIFSDLIEEMVEVFMDDFLIYGPSFSSCLLNLGSVLTSCEETNLVLNWEKCHFMVKEGIVLGHKISEKGIEVDKGKVEVMMQLQPPKTVKDIRSFLGHAGFYRRFIKDFSKIARPLTRLLCKETEFEFDEDCLKSFQTIKDALVSAPVVRTPNWDYPFEIMCDASDYAVGAVLGQKIDKKLHVIYYASRTLDDAQGRYATTEKELLAVVFAFDKFRSYLVGSKIVDKKDIENGAVDHLSRMRIEEPLPIDDSMPEEQLMVVEFFRKSYSGKEFHQLNAVEGESPWYADQVNYLACGVEPPNLTSYERKKFFRDIHHYYWDEPYLYTLCKDKIYRRCVSEDEVEGILLHCHGSAYGGHFATFKTRKGNISRRNEMPQNPILEVEIFDVWGIDFMGPFPFLYGNKYILVAVDYVSKWVEVIASPTNDAKVVLKLFKTIIFPRFGVHRVVISDGGKHFINKVFENLLKKHGVKHKVGTPYHPQTSGQVDSNREIKTILEKTVGITRKDWSAKLDDALWAYRTAFKTPIGTTPFNLLYGKSCHLSVELEHKAMWAVKLLNFDIKTAEEKRLIQLSDLDEIRLEAYESSKIYKERTKLFHDKKIITKDFQIECGPRAEDKLERESKTQPQPLFLKLHSTSPNPLDLPLFISPPTPQSLYTTNRRSKSYSIRTISLDLIESLDLCAAVTSSFPPSPDQTTSLDSFDILDQFIHINCRLFQKKLLSFDTESRSSLYRRESLDLPNAAAIEYSSSFTVKVSGFKLSLDLEF</sequence>
<dbReference type="PANTHER" id="PTHR37984">
    <property type="entry name" value="PROTEIN CBG26694"/>
    <property type="match status" value="1"/>
</dbReference>
<evidence type="ECO:0000256" key="1">
    <source>
        <dbReference type="ARBA" id="ARBA00023268"/>
    </source>
</evidence>
<dbReference type="PANTHER" id="PTHR37984:SF5">
    <property type="entry name" value="PROTEIN NYNRIN-LIKE"/>
    <property type="match status" value="1"/>
</dbReference>
<dbReference type="CDD" id="cd09274">
    <property type="entry name" value="RNase_HI_RT_Ty3"/>
    <property type="match status" value="1"/>
</dbReference>
<evidence type="ECO:0000259" key="5">
    <source>
        <dbReference type="PROSITE" id="PS50994"/>
    </source>
</evidence>
<dbReference type="GO" id="GO:0003676">
    <property type="term" value="F:nucleic acid binding"/>
    <property type="evidence" value="ECO:0007669"/>
    <property type="project" value="InterPro"/>
</dbReference>
<feature type="compositionally biased region" description="Basic and acidic residues" evidence="3">
    <location>
        <begin position="458"/>
        <end position="474"/>
    </location>
</feature>
<keyword evidence="1" id="KW-0511">Multifunctional enzyme</keyword>
<evidence type="ECO:0000313" key="6">
    <source>
        <dbReference type="EMBL" id="KAG7530354.1"/>
    </source>
</evidence>